<dbReference type="EMBL" id="JAGYWB010000006">
    <property type="protein sequence ID" value="KAI0520046.1"/>
    <property type="molecule type" value="Genomic_DNA"/>
</dbReference>
<protein>
    <submittedName>
        <fullName evidence="2">Uncharacterized protein</fullName>
    </submittedName>
</protein>
<name>A0A8T3BVF6_DENNO</name>
<comment type="caution">
    <text evidence="2">The sequence shown here is derived from an EMBL/GenBank/DDBJ whole genome shotgun (WGS) entry which is preliminary data.</text>
</comment>
<sequence>MINSLKFACYVQVMDPMRSLLGRVLLEEITLVVMVLSTPLAEEVCKKKNGLNFVEMLLPFSIFNKIDVPISATKWRAGRAKQGKGRVRFSKKLTRPRASSHDPSSLSS</sequence>
<proteinExistence type="predicted"/>
<feature type="compositionally biased region" description="Basic residues" evidence="1">
    <location>
        <begin position="77"/>
        <end position="95"/>
    </location>
</feature>
<dbReference type="OrthoDB" id="1690869at2759"/>
<evidence type="ECO:0000256" key="1">
    <source>
        <dbReference type="SAM" id="MobiDB-lite"/>
    </source>
</evidence>
<evidence type="ECO:0000313" key="3">
    <source>
        <dbReference type="Proteomes" id="UP000829196"/>
    </source>
</evidence>
<accession>A0A8T3BVF6</accession>
<reference evidence="2" key="1">
    <citation type="journal article" date="2022" name="Front. Genet.">
        <title>Chromosome-Scale Assembly of the Dendrobium nobile Genome Provides Insights Into the Molecular Mechanism of the Biosynthesis of the Medicinal Active Ingredient of Dendrobium.</title>
        <authorList>
            <person name="Xu Q."/>
            <person name="Niu S.-C."/>
            <person name="Li K.-L."/>
            <person name="Zheng P.-J."/>
            <person name="Zhang X.-J."/>
            <person name="Jia Y."/>
            <person name="Liu Y."/>
            <person name="Niu Y.-X."/>
            <person name="Yu L.-H."/>
            <person name="Chen D.-F."/>
            <person name="Zhang G.-Q."/>
        </authorList>
    </citation>
    <scope>NUCLEOTIDE SEQUENCE</scope>
    <source>
        <tissue evidence="2">Leaf</tissue>
    </source>
</reference>
<dbReference type="AlphaFoldDB" id="A0A8T3BVF6"/>
<dbReference type="Proteomes" id="UP000829196">
    <property type="component" value="Unassembled WGS sequence"/>
</dbReference>
<organism evidence="2 3">
    <name type="scientific">Dendrobium nobile</name>
    <name type="common">Orchid</name>
    <dbReference type="NCBI Taxonomy" id="94219"/>
    <lineage>
        <taxon>Eukaryota</taxon>
        <taxon>Viridiplantae</taxon>
        <taxon>Streptophyta</taxon>
        <taxon>Embryophyta</taxon>
        <taxon>Tracheophyta</taxon>
        <taxon>Spermatophyta</taxon>
        <taxon>Magnoliopsida</taxon>
        <taxon>Liliopsida</taxon>
        <taxon>Asparagales</taxon>
        <taxon>Orchidaceae</taxon>
        <taxon>Epidendroideae</taxon>
        <taxon>Malaxideae</taxon>
        <taxon>Dendrobiinae</taxon>
        <taxon>Dendrobium</taxon>
    </lineage>
</organism>
<evidence type="ECO:0000313" key="2">
    <source>
        <dbReference type="EMBL" id="KAI0520046.1"/>
    </source>
</evidence>
<gene>
    <name evidence="2" type="ORF">KFK09_007511</name>
</gene>
<feature type="region of interest" description="Disordered" evidence="1">
    <location>
        <begin position="77"/>
        <end position="108"/>
    </location>
</feature>
<keyword evidence="3" id="KW-1185">Reference proteome</keyword>